<evidence type="ECO:0000313" key="1">
    <source>
        <dbReference type="EMBL" id="RZS75359.1"/>
    </source>
</evidence>
<gene>
    <name evidence="1" type="ORF">EV199_1224</name>
</gene>
<dbReference type="RefSeq" id="WP_130539732.1">
    <property type="nucleotide sequence ID" value="NZ_CP042431.1"/>
</dbReference>
<sequence>MIQPTLNSFYQRRIALVETSINDLSYKGSSRLSSKNNQLWQSLLEPTFNIQPITTPLRAASICIDGTPVVFSVKLTREQESPAFRVLVEPGGTGITVPQQVSCSLKAADELLQIMGWQQAAEQVNRIIHHVFPADSAELENWWGGIWLGTSIADTHTELRMYLNLRHGNTLQRWQRVADVLTEFSDDSIAPVLEKLIVQTSPHAIPVGLGIVISGSVRGIRLYAGMQEPSETSIMDCISGDASLVKDDIHWFCNAILEQFGPFARQSITLGYDFHLDKKGVLQPLISRTKIDVACQRFAKAEGFIPFLHQLVQEFNFDNSQLPSFLSDLRHCFNGCDVEYISLGVDGGIDHLTVYAKPHSLQPAGSN</sequence>
<dbReference type="OrthoDB" id="513465at2"/>
<dbReference type="AlphaFoldDB" id="A0A4Q7N2V2"/>
<name>A0A4Q7N2V2_9BACT</name>
<proteinExistence type="predicted"/>
<dbReference type="Proteomes" id="UP000293874">
    <property type="component" value="Unassembled WGS sequence"/>
</dbReference>
<protein>
    <submittedName>
        <fullName evidence="1">Uncharacterized protein</fullName>
    </submittedName>
</protein>
<accession>A0A4Q7N2V2</accession>
<reference evidence="1 2" key="1">
    <citation type="submission" date="2019-02" db="EMBL/GenBank/DDBJ databases">
        <title>Genomic Encyclopedia of Type Strains, Phase IV (KMG-IV): sequencing the most valuable type-strain genomes for metagenomic binning, comparative biology and taxonomic classification.</title>
        <authorList>
            <person name="Goeker M."/>
        </authorList>
    </citation>
    <scope>NUCLEOTIDE SEQUENCE [LARGE SCALE GENOMIC DNA]</scope>
    <source>
        <strain evidence="1 2">DSM 18116</strain>
    </source>
</reference>
<evidence type="ECO:0000313" key="2">
    <source>
        <dbReference type="Proteomes" id="UP000293874"/>
    </source>
</evidence>
<keyword evidence="2" id="KW-1185">Reference proteome</keyword>
<organism evidence="1 2">
    <name type="scientific">Pseudobacter ginsenosidimutans</name>
    <dbReference type="NCBI Taxonomy" id="661488"/>
    <lineage>
        <taxon>Bacteria</taxon>
        <taxon>Pseudomonadati</taxon>
        <taxon>Bacteroidota</taxon>
        <taxon>Chitinophagia</taxon>
        <taxon>Chitinophagales</taxon>
        <taxon>Chitinophagaceae</taxon>
        <taxon>Pseudobacter</taxon>
    </lineage>
</organism>
<comment type="caution">
    <text evidence="1">The sequence shown here is derived from an EMBL/GenBank/DDBJ whole genome shotgun (WGS) entry which is preliminary data.</text>
</comment>
<dbReference type="EMBL" id="SGXA01000001">
    <property type="protein sequence ID" value="RZS75359.1"/>
    <property type="molecule type" value="Genomic_DNA"/>
</dbReference>